<feature type="region of interest" description="Disordered" evidence="1">
    <location>
        <begin position="1"/>
        <end position="50"/>
    </location>
</feature>
<proteinExistence type="predicted"/>
<feature type="compositionally biased region" description="Basic residues" evidence="1">
    <location>
        <begin position="102"/>
        <end position="118"/>
    </location>
</feature>
<reference evidence="2" key="1">
    <citation type="journal article" date="2020" name="Phytopathology">
        <title>Genome Sequence Resources of Colletotrichum truncatum, C. plurivorum, C. musicola, and C. sojae: Four Species Pathogenic to Soybean (Glycine max).</title>
        <authorList>
            <person name="Rogerio F."/>
            <person name="Boufleur T.R."/>
            <person name="Ciampi-Guillardi M."/>
            <person name="Sukno S.A."/>
            <person name="Thon M.R."/>
            <person name="Massola Junior N.S."/>
            <person name="Baroncelli R."/>
        </authorList>
    </citation>
    <scope>NUCLEOTIDE SEQUENCE</scope>
    <source>
        <strain evidence="2">LFN0074</strain>
    </source>
</reference>
<accession>A0A8H6MZA5</accession>
<evidence type="ECO:0000313" key="3">
    <source>
        <dbReference type="Proteomes" id="UP000639643"/>
    </source>
</evidence>
<feature type="compositionally biased region" description="Basic and acidic residues" evidence="1">
    <location>
        <begin position="86"/>
        <end position="99"/>
    </location>
</feature>
<dbReference type="EMBL" id="WIGM01000727">
    <property type="protein sequence ID" value="KAF6814532.1"/>
    <property type="molecule type" value="Genomic_DNA"/>
</dbReference>
<sequence>MAPAAPEHHDSPRSNTMATATFAPMATRTESLAQTRRAGREPNSDQPVDDALWKKLYADRATDQWATPEFVRDTISPSLPRHRRATDKAASDGIHERPPRPSTKRSSRRRCSVARIPRRSWALRAGSEPHTKRGQAASHGHLRPSSGSPASFSPLDQAV</sequence>
<evidence type="ECO:0000313" key="2">
    <source>
        <dbReference type="EMBL" id="KAF6814532.1"/>
    </source>
</evidence>
<feature type="compositionally biased region" description="Basic and acidic residues" evidence="1">
    <location>
        <begin position="1"/>
        <end position="12"/>
    </location>
</feature>
<feature type="region of interest" description="Disordered" evidence="1">
    <location>
        <begin position="64"/>
        <end position="159"/>
    </location>
</feature>
<evidence type="ECO:0000256" key="1">
    <source>
        <dbReference type="SAM" id="MobiDB-lite"/>
    </source>
</evidence>
<dbReference type="AlphaFoldDB" id="A0A8H6MZA5"/>
<comment type="caution">
    <text evidence="2">The sequence shown here is derived from an EMBL/GenBank/DDBJ whole genome shotgun (WGS) entry which is preliminary data.</text>
</comment>
<organism evidence="2 3">
    <name type="scientific">Colletotrichum musicola</name>
    <dbReference type="NCBI Taxonomy" id="2175873"/>
    <lineage>
        <taxon>Eukaryota</taxon>
        <taxon>Fungi</taxon>
        <taxon>Dikarya</taxon>
        <taxon>Ascomycota</taxon>
        <taxon>Pezizomycotina</taxon>
        <taxon>Sordariomycetes</taxon>
        <taxon>Hypocreomycetidae</taxon>
        <taxon>Glomerellales</taxon>
        <taxon>Glomerellaceae</taxon>
        <taxon>Colletotrichum</taxon>
        <taxon>Colletotrichum orchidearum species complex</taxon>
    </lineage>
</organism>
<keyword evidence="3" id="KW-1185">Reference proteome</keyword>
<feature type="compositionally biased region" description="Low complexity" evidence="1">
    <location>
        <begin position="16"/>
        <end position="29"/>
    </location>
</feature>
<protein>
    <submittedName>
        <fullName evidence="2">Uncharacterized protein</fullName>
    </submittedName>
</protein>
<dbReference type="Proteomes" id="UP000639643">
    <property type="component" value="Unassembled WGS sequence"/>
</dbReference>
<name>A0A8H6MZA5_9PEZI</name>
<gene>
    <name evidence="2" type="ORF">CMUS01_12619</name>
</gene>